<comment type="similarity">
    <text evidence="4">Belongs to the oxidoreductase MdaB family.</text>
</comment>
<accession>A0A3A1NSZ1</accession>
<evidence type="ECO:0000313" key="8">
    <source>
        <dbReference type="Proteomes" id="UP000266691"/>
    </source>
</evidence>
<reference evidence="7 9" key="2">
    <citation type="submission" date="2019-07" db="EMBL/GenBank/DDBJ databases">
        <title>Draft genome of two Muricauda strains isolated from deep sea.</title>
        <authorList>
            <person name="Sun C."/>
        </authorList>
    </citation>
    <scope>NUCLEOTIDE SEQUENCE [LARGE SCALE GENOMIC DNA]</scope>
    <source>
        <strain evidence="7 9">72</strain>
    </source>
</reference>
<dbReference type="PANTHER" id="PTHR46305">
    <property type="match status" value="1"/>
</dbReference>
<dbReference type="InterPro" id="IPR003680">
    <property type="entry name" value="Flavodoxin_fold"/>
</dbReference>
<evidence type="ECO:0000256" key="3">
    <source>
        <dbReference type="ARBA" id="ARBA00022827"/>
    </source>
</evidence>
<name>A0A3A1NSZ1_9FLAO</name>
<dbReference type="PANTHER" id="PTHR46305:SF3">
    <property type="entry name" value="NADPH:QUINONE OXIDOREDUCTASE MDAB"/>
    <property type="match status" value="1"/>
</dbReference>
<proteinExistence type="inferred from homology"/>
<evidence type="ECO:0000256" key="4">
    <source>
        <dbReference type="ARBA" id="ARBA00037981"/>
    </source>
</evidence>
<protein>
    <recommendedName>
        <fullName evidence="5">Flavodoxin-like fold domain-containing protein</fullName>
    </recommendedName>
</protein>
<keyword evidence="3" id="KW-0274">FAD</keyword>
<sequence>MKHLHIINAHQYYQGIAEGKLTKTLAETTKTFCEDHGYTYSETIIEDGYDPAEEVEKYVKADYIVLHTPVYWFNTPWIHKKYVDEVFNTGLALSKLLKDDGRTRKDPSKNYGTGGLMQGRKMTMVTSWNAPEEFSGNKDQYLLSGKTADDVLYNVGVNYRFCGYEVLPNFHCFNVIKDPQIEMYLRDYRNHLEHIIK</sequence>
<evidence type="ECO:0000256" key="2">
    <source>
        <dbReference type="ARBA" id="ARBA00022630"/>
    </source>
</evidence>
<evidence type="ECO:0000313" key="9">
    <source>
        <dbReference type="Proteomes" id="UP000321621"/>
    </source>
</evidence>
<dbReference type="RefSeq" id="WP_119645715.1">
    <property type="nucleotide sequence ID" value="NZ_QXFI01000006.1"/>
</dbReference>
<dbReference type="Proteomes" id="UP000321621">
    <property type="component" value="Unassembled WGS sequence"/>
</dbReference>
<dbReference type="EMBL" id="QXFI01000006">
    <property type="protein sequence ID" value="RIV47447.1"/>
    <property type="molecule type" value="Genomic_DNA"/>
</dbReference>
<dbReference type="Pfam" id="PF02525">
    <property type="entry name" value="Flavodoxin_2"/>
    <property type="match status" value="1"/>
</dbReference>
<evidence type="ECO:0000256" key="1">
    <source>
        <dbReference type="ARBA" id="ARBA00001974"/>
    </source>
</evidence>
<dbReference type="Proteomes" id="UP000266691">
    <property type="component" value="Unassembled WGS sequence"/>
</dbReference>
<keyword evidence="9" id="KW-1185">Reference proteome</keyword>
<keyword evidence="2" id="KW-0285">Flavoprotein</keyword>
<comment type="cofactor">
    <cofactor evidence="1">
        <name>FAD</name>
        <dbReference type="ChEBI" id="CHEBI:57692"/>
    </cofactor>
</comment>
<dbReference type="EMBL" id="VNWK01000006">
    <property type="protein sequence ID" value="TXK01280.1"/>
    <property type="molecule type" value="Genomic_DNA"/>
</dbReference>
<evidence type="ECO:0000313" key="7">
    <source>
        <dbReference type="EMBL" id="TXK01280.1"/>
    </source>
</evidence>
<evidence type="ECO:0000313" key="6">
    <source>
        <dbReference type="EMBL" id="RIV47447.1"/>
    </source>
</evidence>
<gene>
    <name evidence="6" type="ORF">D2V05_00705</name>
    <name evidence="7" type="ORF">FQ017_00695</name>
</gene>
<organism evidence="6 8">
    <name type="scientific">Flagellimonas pelagia</name>
    <dbReference type="NCBI Taxonomy" id="2306998"/>
    <lineage>
        <taxon>Bacteria</taxon>
        <taxon>Pseudomonadati</taxon>
        <taxon>Bacteroidota</taxon>
        <taxon>Flavobacteriia</taxon>
        <taxon>Flavobacteriales</taxon>
        <taxon>Flavobacteriaceae</taxon>
        <taxon>Flagellimonas</taxon>
    </lineage>
</organism>
<dbReference type="InterPro" id="IPR029039">
    <property type="entry name" value="Flavoprotein-like_sf"/>
</dbReference>
<dbReference type="InterPro" id="IPR052397">
    <property type="entry name" value="NADPH-QR_MdaB"/>
</dbReference>
<evidence type="ECO:0000259" key="5">
    <source>
        <dbReference type="Pfam" id="PF02525"/>
    </source>
</evidence>
<comment type="caution">
    <text evidence="6">The sequence shown here is derived from an EMBL/GenBank/DDBJ whole genome shotgun (WGS) entry which is preliminary data.</text>
</comment>
<feature type="domain" description="Flavodoxin-like fold" evidence="5">
    <location>
        <begin position="3"/>
        <end position="192"/>
    </location>
</feature>
<dbReference type="Gene3D" id="3.40.50.360">
    <property type="match status" value="1"/>
</dbReference>
<dbReference type="AlphaFoldDB" id="A0A3A1NSZ1"/>
<reference evidence="6 8" key="1">
    <citation type="submission" date="2018-08" db="EMBL/GenBank/DDBJ databases">
        <title>Proposal of Muricauda 72 sp.nov. and Muricauda NH166 sp.nov., isolated from seawater.</title>
        <authorList>
            <person name="Cheng H."/>
            <person name="Wu Y.-H."/>
            <person name="Guo L.-L."/>
            <person name="Xu X.-W."/>
        </authorList>
    </citation>
    <scope>NUCLEOTIDE SEQUENCE [LARGE SCALE GENOMIC DNA]</scope>
    <source>
        <strain evidence="6 8">72</strain>
    </source>
</reference>
<dbReference type="OrthoDB" id="652200at2"/>
<dbReference type="SUPFAM" id="SSF52218">
    <property type="entry name" value="Flavoproteins"/>
    <property type="match status" value="1"/>
</dbReference>